<proteinExistence type="predicted"/>
<dbReference type="EMBL" id="ML987189">
    <property type="protein sequence ID" value="KAF2256155.1"/>
    <property type="molecule type" value="Genomic_DNA"/>
</dbReference>
<protein>
    <submittedName>
        <fullName evidence="2">Uncharacterized protein</fullName>
    </submittedName>
</protein>
<evidence type="ECO:0000313" key="3">
    <source>
        <dbReference type="Proteomes" id="UP000800094"/>
    </source>
</evidence>
<evidence type="ECO:0000313" key="2">
    <source>
        <dbReference type="EMBL" id="KAF2256155.1"/>
    </source>
</evidence>
<dbReference type="Proteomes" id="UP000800094">
    <property type="component" value="Unassembled WGS sequence"/>
</dbReference>
<dbReference type="RefSeq" id="XP_033691159.1">
    <property type="nucleotide sequence ID" value="XM_033832481.1"/>
</dbReference>
<keyword evidence="3" id="KW-1185">Reference proteome</keyword>
<accession>A0A6A6IZX9</accession>
<keyword evidence="1" id="KW-0812">Transmembrane</keyword>
<keyword evidence="1" id="KW-0472">Membrane</keyword>
<organism evidence="2 3">
    <name type="scientific">Trematosphaeria pertusa</name>
    <dbReference type="NCBI Taxonomy" id="390896"/>
    <lineage>
        <taxon>Eukaryota</taxon>
        <taxon>Fungi</taxon>
        <taxon>Dikarya</taxon>
        <taxon>Ascomycota</taxon>
        <taxon>Pezizomycotina</taxon>
        <taxon>Dothideomycetes</taxon>
        <taxon>Pleosporomycetidae</taxon>
        <taxon>Pleosporales</taxon>
        <taxon>Massarineae</taxon>
        <taxon>Trematosphaeriaceae</taxon>
        <taxon>Trematosphaeria</taxon>
    </lineage>
</organism>
<feature type="transmembrane region" description="Helical" evidence="1">
    <location>
        <begin position="14"/>
        <end position="33"/>
    </location>
</feature>
<evidence type="ECO:0000256" key="1">
    <source>
        <dbReference type="SAM" id="Phobius"/>
    </source>
</evidence>
<keyword evidence="1" id="KW-1133">Transmembrane helix</keyword>
<gene>
    <name evidence="2" type="ORF">BU26DRAFT_557630</name>
</gene>
<dbReference type="AlphaFoldDB" id="A0A6A6IZX9"/>
<name>A0A6A6IZX9_9PLEO</name>
<reference evidence="2" key="1">
    <citation type="journal article" date="2020" name="Stud. Mycol.">
        <title>101 Dothideomycetes genomes: a test case for predicting lifestyles and emergence of pathogens.</title>
        <authorList>
            <person name="Haridas S."/>
            <person name="Albert R."/>
            <person name="Binder M."/>
            <person name="Bloem J."/>
            <person name="Labutti K."/>
            <person name="Salamov A."/>
            <person name="Andreopoulos B."/>
            <person name="Baker S."/>
            <person name="Barry K."/>
            <person name="Bills G."/>
            <person name="Bluhm B."/>
            <person name="Cannon C."/>
            <person name="Castanera R."/>
            <person name="Culley D."/>
            <person name="Daum C."/>
            <person name="Ezra D."/>
            <person name="Gonzalez J."/>
            <person name="Henrissat B."/>
            <person name="Kuo A."/>
            <person name="Liang C."/>
            <person name="Lipzen A."/>
            <person name="Lutzoni F."/>
            <person name="Magnuson J."/>
            <person name="Mondo S."/>
            <person name="Nolan M."/>
            <person name="Ohm R."/>
            <person name="Pangilinan J."/>
            <person name="Park H.-J."/>
            <person name="Ramirez L."/>
            <person name="Alfaro M."/>
            <person name="Sun H."/>
            <person name="Tritt A."/>
            <person name="Yoshinaga Y."/>
            <person name="Zwiers L.-H."/>
            <person name="Turgeon B."/>
            <person name="Goodwin S."/>
            <person name="Spatafora J."/>
            <person name="Crous P."/>
            <person name="Grigoriev I."/>
        </authorList>
    </citation>
    <scope>NUCLEOTIDE SEQUENCE</scope>
    <source>
        <strain evidence="2">CBS 122368</strain>
    </source>
</reference>
<sequence length="181" mass="21410">MPGFRDIAIQSAEIVLLLLLLLPAVLATFILRISRHLLRRTAARISHWAPWLPNVFDVFFILWTYVRHITVPGLIGELVDAHDTLLYFIREGRWRVRYTLLVVAPSIPEWSFRTSMRWLRHRGLLVARFLPLGSDLDDANWLVRANLQLQVDTARFNITVIWRVTWDTDDFYRAPALRYWF</sequence>
<dbReference type="GeneID" id="54585811"/>